<keyword evidence="3" id="KW-1185">Reference proteome</keyword>
<gene>
    <name evidence="2" type="ORF">BDQ12DRAFT_688035</name>
</gene>
<sequence>MQSSKGDTPLIQVEDWSCAGHDRGAHVRDDLAASIEDSSVPTSSASATNHLAVSGGPPSHSAQSTPQSRLYQLADGPELISSKISSKSQPLSSSASSHSRVCFACPQSGDHLSADLKANVRDDLTLEPQEMSISSSEILSVSFDAMQYTRTAFTTISEVLWELEDEDSKLWQSTHAPPSSAQHSKPYPEVFDLSRYSRPSTHSFASISISVDSETKYDHHSPLGPSSCKSSSSPAHPRPPLGTVDHNAFLF</sequence>
<dbReference type="AlphaFoldDB" id="A0A5C3LTA3"/>
<reference evidence="2 3" key="1">
    <citation type="journal article" date="2019" name="Nat. Ecol. Evol.">
        <title>Megaphylogeny resolves global patterns of mushroom evolution.</title>
        <authorList>
            <person name="Varga T."/>
            <person name="Krizsan K."/>
            <person name="Foldi C."/>
            <person name="Dima B."/>
            <person name="Sanchez-Garcia M."/>
            <person name="Sanchez-Ramirez S."/>
            <person name="Szollosi G.J."/>
            <person name="Szarkandi J.G."/>
            <person name="Papp V."/>
            <person name="Albert L."/>
            <person name="Andreopoulos W."/>
            <person name="Angelini C."/>
            <person name="Antonin V."/>
            <person name="Barry K.W."/>
            <person name="Bougher N.L."/>
            <person name="Buchanan P."/>
            <person name="Buyck B."/>
            <person name="Bense V."/>
            <person name="Catcheside P."/>
            <person name="Chovatia M."/>
            <person name="Cooper J."/>
            <person name="Damon W."/>
            <person name="Desjardin D."/>
            <person name="Finy P."/>
            <person name="Geml J."/>
            <person name="Haridas S."/>
            <person name="Hughes K."/>
            <person name="Justo A."/>
            <person name="Karasinski D."/>
            <person name="Kautmanova I."/>
            <person name="Kiss B."/>
            <person name="Kocsube S."/>
            <person name="Kotiranta H."/>
            <person name="LaButti K.M."/>
            <person name="Lechner B.E."/>
            <person name="Liimatainen K."/>
            <person name="Lipzen A."/>
            <person name="Lukacs Z."/>
            <person name="Mihaltcheva S."/>
            <person name="Morgado L.N."/>
            <person name="Niskanen T."/>
            <person name="Noordeloos M.E."/>
            <person name="Ohm R.A."/>
            <person name="Ortiz-Santana B."/>
            <person name="Ovrebo C."/>
            <person name="Racz N."/>
            <person name="Riley R."/>
            <person name="Savchenko A."/>
            <person name="Shiryaev A."/>
            <person name="Soop K."/>
            <person name="Spirin V."/>
            <person name="Szebenyi C."/>
            <person name="Tomsovsky M."/>
            <person name="Tulloss R.E."/>
            <person name="Uehling J."/>
            <person name="Grigoriev I.V."/>
            <person name="Vagvolgyi C."/>
            <person name="Papp T."/>
            <person name="Martin F.M."/>
            <person name="Miettinen O."/>
            <person name="Hibbett D.S."/>
            <person name="Nagy L.G."/>
        </authorList>
    </citation>
    <scope>NUCLEOTIDE SEQUENCE [LARGE SCALE GENOMIC DNA]</scope>
    <source>
        <strain evidence="2 3">CBS 166.37</strain>
    </source>
</reference>
<feature type="compositionally biased region" description="Polar residues" evidence="1">
    <location>
        <begin position="60"/>
        <end position="69"/>
    </location>
</feature>
<feature type="region of interest" description="Disordered" evidence="1">
    <location>
        <begin position="29"/>
        <end position="69"/>
    </location>
</feature>
<accession>A0A5C3LTA3</accession>
<protein>
    <submittedName>
        <fullName evidence="2">Uncharacterized protein</fullName>
    </submittedName>
</protein>
<dbReference type="Proteomes" id="UP000308652">
    <property type="component" value="Unassembled WGS sequence"/>
</dbReference>
<organism evidence="2 3">
    <name type="scientific">Crucibulum laeve</name>
    <dbReference type="NCBI Taxonomy" id="68775"/>
    <lineage>
        <taxon>Eukaryota</taxon>
        <taxon>Fungi</taxon>
        <taxon>Dikarya</taxon>
        <taxon>Basidiomycota</taxon>
        <taxon>Agaricomycotina</taxon>
        <taxon>Agaricomycetes</taxon>
        <taxon>Agaricomycetidae</taxon>
        <taxon>Agaricales</taxon>
        <taxon>Agaricineae</taxon>
        <taxon>Nidulariaceae</taxon>
        <taxon>Crucibulum</taxon>
    </lineage>
</organism>
<dbReference type="EMBL" id="ML213620">
    <property type="protein sequence ID" value="TFK35613.1"/>
    <property type="molecule type" value="Genomic_DNA"/>
</dbReference>
<evidence type="ECO:0000256" key="1">
    <source>
        <dbReference type="SAM" id="MobiDB-lite"/>
    </source>
</evidence>
<feature type="compositionally biased region" description="Polar residues" evidence="1">
    <location>
        <begin position="36"/>
        <end position="51"/>
    </location>
</feature>
<evidence type="ECO:0000313" key="2">
    <source>
        <dbReference type="EMBL" id="TFK35613.1"/>
    </source>
</evidence>
<feature type="region of interest" description="Disordered" evidence="1">
    <location>
        <begin position="215"/>
        <end position="244"/>
    </location>
</feature>
<name>A0A5C3LTA3_9AGAR</name>
<proteinExistence type="predicted"/>
<feature type="compositionally biased region" description="Low complexity" evidence="1">
    <location>
        <begin position="222"/>
        <end position="235"/>
    </location>
</feature>
<evidence type="ECO:0000313" key="3">
    <source>
        <dbReference type="Proteomes" id="UP000308652"/>
    </source>
</evidence>